<evidence type="ECO:0000313" key="1">
    <source>
        <dbReference type="EMBL" id="EBA09390.1"/>
    </source>
</evidence>
<comment type="caution">
    <text evidence="1">The sequence shown here is derived from an EMBL/GenBank/DDBJ whole genome shotgun (WGS) entry which is preliminary data.</text>
</comment>
<evidence type="ECO:0000313" key="2">
    <source>
        <dbReference type="Proteomes" id="UP000005713"/>
    </source>
</evidence>
<dbReference type="OrthoDB" id="571472at2"/>
<protein>
    <submittedName>
        <fullName evidence="1">Uncharacterized protein</fullName>
    </submittedName>
</protein>
<proteinExistence type="predicted"/>
<dbReference type="eggNOG" id="ENOG5032TEZ">
    <property type="taxonomic scope" value="Bacteria"/>
</dbReference>
<gene>
    <name evidence="1" type="ORF">SSE37_24149</name>
</gene>
<accession>A3K0S5</accession>
<keyword evidence="2" id="KW-1185">Reference proteome</keyword>
<dbReference type="AlphaFoldDB" id="A3K0S5"/>
<dbReference type="Proteomes" id="UP000005713">
    <property type="component" value="Unassembled WGS sequence"/>
</dbReference>
<dbReference type="RefSeq" id="WP_005857049.1">
    <property type="nucleotide sequence ID" value="NZ_AAYA01000003.1"/>
</dbReference>
<reference evidence="1 2" key="1">
    <citation type="submission" date="2006-06" db="EMBL/GenBank/DDBJ databases">
        <authorList>
            <person name="Moran M.A."/>
            <person name="Ferriera S."/>
            <person name="Johnson J."/>
            <person name="Kravitz S."/>
            <person name="Beeson K."/>
            <person name="Sutton G."/>
            <person name="Rogers Y.-H."/>
            <person name="Friedman R."/>
            <person name="Frazier M."/>
            <person name="Venter J.C."/>
        </authorList>
    </citation>
    <scope>NUCLEOTIDE SEQUENCE [LARGE SCALE GENOMIC DNA]</scope>
    <source>
        <strain evidence="1 2">E-37</strain>
    </source>
</reference>
<name>A3K0S5_SAGS3</name>
<dbReference type="EMBL" id="AAYA01000003">
    <property type="protein sequence ID" value="EBA09390.1"/>
    <property type="molecule type" value="Genomic_DNA"/>
</dbReference>
<sequence>MGRRIDLNWDEWNPGLDTDEMTIAGVLATLPAAEPQDVPEIIRRYENPESPEALPGAISLPRHDCIHVLLGRGLHVQDEAFVIGATMGAASDITDEAIDTFIRVSTTEYPKHWRFEEAHIASFRLGVGFSIDNLPGRNLHLIPFEQEPWQSMPVREARKTLGIVKEELRAYFRMAEMYVPGTRASRRLDTSAHRDDVRIGHRETD</sequence>
<organism evidence="1 2">
    <name type="scientific">Sagittula stellata (strain ATCC 700073 / DSM 11524 / E-37)</name>
    <dbReference type="NCBI Taxonomy" id="388399"/>
    <lineage>
        <taxon>Bacteria</taxon>
        <taxon>Pseudomonadati</taxon>
        <taxon>Pseudomonadota</taxon>
        <taxon>Alphaproteobacteria</taxon>
        <taxon>Rhodobacterales</taxon>
        <taxon>Roseobacteraceae</taxon>
        <taxon>Sagittula</taxon>
    </lineage>
</organism>